<evidence type="ECO:0000313" key="2">
    <source>
        <dbReference type="EMBL" id="RJL01919.1"/>
    </source>
</evidence>
<dbReference type="Proteomes" id="UP000285530">
    <property type="component" value="Unassembled WGS sequence"/>
</dbReference>
<accession>A0A418ZTQ4</accession>
<comment type="caution">
    <text evidence="2">The sequence shown here is derived from an EMBL/GenBank/DDBJ whole genome shotgun (WGS) entry which is preliminary data.</text>
</comment>
<keyword evidence="1" id="KW-0732">Signal</keyword>
<keyword evidence="3" id="KW-1185">Reference proteome</keyword>
<sequence length="34" mass="3229">MRRALAAALILGLAACAAPGPDGDAPATGPRPVS</sequence>
<proteinExistence type="predicted"/>
<name>A0A418ZTQ4_9RHOB</name>
<organism evidence="2 3">
    <name type="scientific">Paracoccus aestuarii</name>
    <dbReference type="NCBI Taxonomy" id="453842"/>
    <lineage>
        <taxon>Bacteria</taxon>
        <taxon>Pseudomonadati</taxon>
        <taxon>Pseudomonadota</taxon>
        <taxon>Alphaproteobacteria</taxon>
        <taxon>Rhodobacterales</taxon>
        <taxon>Paracoccaceae</taxon>
        <taxon>Paracoccus</taxon>
    </lineage>
</organism>
<evidence type="ECO:0000313" key="3">
    <source>
        <dbReference type="Proteomes" id="UP000285530"/>
    </source>
</evidence>
<evidence type="ECO:0000256" key="1">
    <source>
        <dbReference type="SAM" id="SignalP"/>
    </source>
</evidence>
<feature type="non-terminal residue" evidence="2">
    <location>
        <position position="34"/>
    </location>
</feature>
<dbReference type="AlphaFoldDB" id="A0A418ZTQ4"/>
<dbReference type="EMBL" id="QZEV01000060">
    <property type="protein sequence ID" value="RJL01919.1"/>
    <property type="molecule type" value="Genomic_DNA"/>
</dbReference>
<dbReference type="PROSITE" id="PS51257">
    <property type="entry name" value="PROKAR_LIPOPROTEIN"/>
    <property type="match status" value="1"/>
</dbReference>
<feature type="signal peptide" evidence="1">
    <location>
        <begin position="1"/>
        <end position="17"/>
    </location>
</feature>
<reference evidence="2 3" key="1">
    <citation type="submission" date="2018-09" db="EMBL/GenBank/DDBJ databases">
        <title>Paracoccus onubensis nov. sp. a moderate halophilic bacterium isolated from Gruta de las Maravillas (Aracena, Spain).</title>
        <authorList>
            <person name="Jurado V."/>
            <person name="Gutierrez-Patricio S."/>
            <person name="Gonzalez-Pimentel J.L."/>
            <person name="Laiz L."/>
            <person name="Saiz-Jimenez C."/>
        </authorList>
    </citation>
    <scope>NUCLEOTIDE SEQUENCE [LARGE SCALE GENOMIC DNA]</scope>
    <source>
        <strain evidence="2 3">DSM 19484</strain>
    </source>
</reference>
<gene>
    <name evidence="2" type="ORF">D3P06_11635</name>
</gene>
<feature type="chain" id="PRO_5019383947" evidence="1">
    <location>
        <begin position="18"/>
        <end position="34"/>
    </location>
</feature>
<protein>
    <submittedName>
        <fullName evidence="2">Glycerophosphodiester phosphodiesterase</fullName>
    </submittedName>
</protein>